<accession>A0A7J8HCK1</accession>
<keyword evidence="3" id="KW-1185">Reference proteome</keyword>
<name>A0A7J8HCK1_MOLMO</name>
<gene>
    <name evidence="2" type="ORF">HJG59_011217</name>
</gene>
<sequence>MMGVDTRRPSGQRWGRTNWHRQPLSSQTSPQPQRQLPSRWSHGRPRSLGGPAPTGAWPGQPRGAGRASSAGTAVDSCLLAFPASGGARVPRLGASSVLQASGSIPSLLLPDLSRRPPRPPPPSPPPRRQAPCDSAHGRPSDWHPLSPGAVNSLCPRALRCSVSGISTRTSPEATVPLTPGSNLL</sequence>
<dbReference type="AlphaFoldDB" id="A0A7J8HCK1"/>
<feature type="compositionally biased region" description="Low complexity" evidence="1">
    <location>
        <begin position="21"/>
        <end position="39"/>
    </location>
</feature>
<evidence type="ECO:0000313" key="2">
    <source>
        <dbReference type="EMBL" id="KAF6469868.1"/>
    </source>
</evidence>
<organism evidence="2 3">
    <name type="scientific">Molossus molossus</name>
    <name type="common">Pallas' mastiff bat</name>
    <name type="synonym">Vespertilio molossus</name>
    <dbReference type="NCBI Taxonomy" id="27622"/>
    <lineage>
        <taxon>Eukaryota</taxon>
        <taxon>Metazoa</taxon>
        <taxon>Chordata</taxon>
        <taxon>Craniata</taxon>
        <taxon>Vertebrata</taxon>
        <taxon>Euteleostomi</taxon>
        <taxon>Mammalia</taxon>
        <taxon>Eutheria</taxon>
        <taxon>Laurasiatheria</taxon>
        <taxon>Chiroptera</taxon>
        <taxon>Yangochiroptera</taxon>
        <taxon>Molossidae</taxon>
        <taxon>Molossus</taxon>
    </lineage>
</organism>
<protein>
    <submittedName>
        <fullName evidence="2">Uncharacterized protein</fullName>
    </submittedName>
</protein>
<feature type="region of interest" description="Disordered" evidence="1">
    <location>
        <begin position="1"/>
        <end position="71"/>
    </location>
</feature>
<evidence type="ECO:0000313" key="3">
    <source>
        <dbReference type="Proteomes" id="UP000550707"/>
    </source>
</evidence>
<dbReference type="Proteomes" id="UP000550707">
    <property type="component" value="Unassembled WGS sequence"/>
</dbReference>
<feature type="region of interest" description="Disordered" evidence="1">
    <location>
        <begin position="106"/>
        <end position="148"/>
    </location>
</feature>
<proteinExistence type="predicted"/>
<evidence type="ECO:0000256" key="1">
    <source>
        <dbReference type="SAM" id="MobiDB-lite"/>
    </source>
</evidence>
<feature type="compositionally biased region" description="Pro residues" evidence="1">
    <location>
        <begin position="118"/>
        <end position="128"/>
    </location>
</feature>
<reference evidence="2 3" key="1">
    <citation type="journal article" date="2020" name="Nature">
        <title>Six reference-quality genomes reveal evolution of bat adaptations.</title>
        <authorList>
            <person name="Jebb D."/>
            <person name="Huang Z."/>
            <person name="Pippel M."/>
            <person name="Hughes G.M."/>
            <person name="Lavrichenko K."/>
            <person name="Devanna P."/>
            <person name="Winkler S."/>
            <person name="Jermiin L.S."/>
            <person name="Skirmuntt E.C."/>
            <person name="Katzourakis A."/>
            <person name="Burkitt-Gray L."/>
            <person name="Ray D.A."/>
            <person name="Sullivan K.A.M."/>
            <person name="Roscito J.G."/>
            <person name="Kirilenko B.M."/>
            <person name="Davalos L.M."/>
            <person name="Corthals A.P."/>
            <person name="Power M.L."/>
            <person name="Jones G."/>
            <person name="Ransome R.D."/>
            <person name="Dechmann D.K.N."/>
            <person name="Locatelli A.G."/>
            <person name="Puechmaille S.J."/>
            <person name="Fedrigo O."/>
            <person name="Jarvis E.D."/>
            <person name="Hiller M."/>
            <person name="Vernes S.C."/>
            <person name="Myers E.W."/>
            <person name="Teeling E.C."/>
        </authorList>
    </citation>
    <scope>NUCLEOTIDE SEQUENCE [LARGE SCALE GENOMIC DNA]</scope>
    <source>
        <strain evidence="2">MMolMol1</strain>
        <tissue evidence="2">Muscle</tissue>
    </source>
</reference>
<dbReference type="EMBL" id="JACASF010000007">
    <property type="protein sequence ID" value="KAF6469868.1"/>
    <property type="molecule type" value="Genomic_DNA"/>
</dbReference>
<dbReference type="InParanoid" id="A0A7J8HCK1"/>
<comment type="caution">
    <text evidence="2">The sequence shown here is derived from an EMBL/GenBank/DDBJ whole genome shotgun (WGS) entry which is preliminary data.</text>
</comment>